<dbReference type="Pfam" id="PF07282">
    <property type="entry name" value="Cas12f1-like_TNB"/>
    <property type="match status" value="1"/>
</dbReference>
<keyword evidence="1" id="KW-0238">DNA-binding</keyword>
<accession>A0A9Y1BQA8</accession>
<gene>
    <name evidence="3" type="ORF">K9W46_11905</name>
</gene>
<evidence type="ECO:0000313" key="3">
    <source>
        <dbReference type="EMBL" id="UJG43065.1"/>
    </source>
</evidence>
<organism evidence="3">
    <name type="scientific">Candidatus Heimdallarchaeum endolithica</name>
    <dbReference type="NCBI Taxonomy" id="2876572"/>
    <lineage>
        <taxon>Archaea</taxon>
        <taxon>Promethearchaeati</taxon>
        <taxon>Candidatus Heimdallarchaeota</taxon>
        <taxon>Candidatus Heimdallarchaeia (ex Rinke et al. 2021) (nom. nud.)</taxon>
        <taxon>Candidatus Heimdallarchaeales</taxon>
        <taxon>Candidatus Heimdallarchaeaceae</taxon>
        <taxon>Candidatus Heimdallarchaeum</taxon>
    </lineage>
</organism>
<dbReference type="GO" id="GO:0003677">
    <property type="term" value="F:DNA binding"/>
    <property type="evidence" value="ECO:0007669"/>
    <property type="project" value="UniProtKB-KW"/>
</dbReference>
<proteinExistence type="predicted"/>
<dbReference type="NCBIfam" id="TIGR01766">
    <property type="entry name" value="IS200/IS605 family accessory protein TnpB-like domain"/>
    <property type="match status" value="1"/>
</dbReference>
<name>A0A9Y1BQA8_9ARCH</name>
<dbReference type="InterPro" id="IPR010095">
    <property type="entry name" value="Cas12f1-like_TNB"/>
</dbReference>
<protein>
    <submittedName>
        <fullName evidence="3">Transposase</fullName>
    </submittedName>
</protein>
<dbReference type="Proteomes" id="UP001200513">
    <property type="component" value="Chromosome"/>
</dbReference>
<dbReference type="EMBL" id="CP084167">
    <property type="protein sequence ID" value="UJG43065.1"/>
    <property type="molecule type" value="Genomic_DNA"/>
</dbReference>
<sequence length="445" mass="52148">MMKKKGSREWMEKTVRITLLPSRKKEKYLKDAQKKVRELANILIPYKKNVKTGMEFHHLVYKRFRYLGLHSQLQENVQRKVYGAKKVKKFRTLPLEFNFPRSGKIAKTRKDNPVLVVSPLKKRIAFPICRDGGWRRLKEYTIKGWEAHSCRIFQQKRKRKRKAKDRKRSSKVNYGWVAHLNIRKELPPPQEVEGTIGVDVGRKVFAAVTLNHPSFPLLERYMGKDIAWKQHQLAKRRRKLQSYRDKGSKKARRALKKLRMKERKYNKTRCEQIAHEIVDWAVTTRSAIVIENIEGIRSKWKKEKTKRRGKQSKNLLRELNNWPYGFFLSFLTSLAYQHHIPAVKVDPHYTSQTCSRCGHTSKSSRVSRGLYRCVACGIELNSDRNASRNIALKGFSFLALPFFSSWSSFYPFPREKKNNFLVSVVEERSTSSSGSMSGKFFLPPG</sequence>
<evidence type="ECO:0000256" key="1">
    <source>
        <dbReference type="ARBA" id="ARBA00023125"/>
    </source>
</evidence>
<reference evidence="3" key="1">
    <citation type="journal article" date="2022" name="Nat. Microbiol.">
        <title>Unique mobile elements and scalable gene flow at the prokaryote-eukaryote boundary revealed by circularized Asgard archaea genomes.</title>
        <authorList>
            <person name="Wu F."/>
            <person name="Speth D.R."/>
            <person name="Philosof A."/>
            <person name="Cremiere A."/>
            <person name="Narayanan A."/>
            <person name="Barco R.A."/>
            <person name="Connon S.A."/>
            <person name="Amend J.P."/>
            <person name="Antoshechkin I.A."/>
            <person name="Orphan V.J."/>
        </authorList>
    </citation>
    <scope>NUCLEOTIDE SEQUENCE</scope>
    <source>
        <strain evidence="3">PR6</strain>
    </source>
</reference>
<dbReference type="NCBIfam" id="NF040570">
    <property type="entry name" value="guided_TnpB"/>
    <property type="match status" value="1"/>
</dbReference>
<feature type="domain" description="Cas12f1-like TNB" evidence="2">
    <location>
        <begin position="324"/>
        <end position="390"/>
    </location>
</feature>
<evidence type="ECO:0000259" key="2">
    <source>
        <dbReference type="Pfam" id="PF07282"/>
    </source>
</evidence>
<dbReference type="AlphaFoldDB" id="A0A9Y1BQA8"/>